<evidence type="ECO:0000259" key="9">
    <source>
        <dbReference type="Pfam" id="PF06808"/>
    </source>
</evidence>
<keyword evidence="6 8" id="KW-0472">Membrane</keyword>
<evidence type="ECO:0000256" key="7">
    <source>
        <dbReference type="RuleBase" id="RU369079"/>
    </source>
</evidence>
<dbReference type="GO" id="GO:0022857">
    <property type="term" value="F:transmembrane transporter activity"/>
    <property type="evidence" value="ECO:0007669"/>
    <property type="project" value="UniProtKB-UniRule"/>
</dbReference>
<evidence type="ECO:0000256" key="1">
    <source>
        <dbReference type="ARBA" id="ARBA00004429"/>
    </source>
</evidence>
<comment type="subcellular location">
    <subcellularLocation>
        <location evidence="1 7">Cell inner membrane</location>
        <topology evidence="1 7">Multi-pass membrane protein</topology>
    </subcellularLocation>
</comment>
<feature type="transmembrane region" description="Helical" evidence="8">
    <location>
        <begin position="178"/>
        <end position="199"/>
    </location>
</feature>
<feature type="transmembrane region" description="Helical" evidence="8">
    <location>
        <begin position="317"/>
        <end position="336"/>
    </location>
</feature>
<dbReference type="KEGG" id="yag:AABB28_04675"/>
<gene>
    <name evidence="10" type="ORF">AABB28_04675</name>
</gene>
<evidence type="ECO:0000313" key="10">
    <source>
        <dbReference type="EMBL" id="WZU64578.1"/>
    </source>
</evidence>
<feature type="transmembrane region" description="Helical" evidence="8">
    <location>
        <begin position="101"/>
        <end position="130"/>
    </location>
</feature>
<feature type="transmembrane region" description="Helical" evidence="8">
    <location>
        <begin position="290"/>
        <end position="311"/>
    </location>
</feature>
<dbReference type="PANTHER" id="PTHR33362">
    <property type="entry name" value="SIALIC ACID TRAP TRANSPORTER PERMEASE PROTEIN SIAT-RELATED"/>
    <property type="match status" value="1"/>
</dbReference>
<keyword evidence="7" id="KW-0813">Transport</keyword>
<keyword evidence="2" id="KW-1003">Cell membrane</keyword>
<keyword evidence="4 8" id="KW-0812">Transmembrane</keyword>
<sequence>MSPESLTIVSLAALILMVVIGLPIGLSLAATSLIGTYFLFESLDLAIFTAGNASFSILRNYIFATIPLFIIMGNLIARCGAASDLYTMMNLMMRRVPARLAIATVAGNAVFAAISGVSVAAAATFSQVAYPQMRRYNYHRPLALGVISGSAMLGMLIPPSILLIFWGILTETSIGDLFLAGVIPGLLLAGLFMIYLYIVAKRRPELTPFAPMDDAEDGGLTASVIGSGIGILGLIFVVIGGIWGGFFTPTEASGIGAIGGLVLAVAKGLRPAAIVDAIIAAGRTSAPIMFLLLTAALYSQFLVTSGAINVITDTIEGAGFGPIGLIVAMTVIWLLLGMILDSDLDHPVDGSDFCASCDGIWL</sequence>
<organism evidence="10 11">
    <name type="scientific">Yoonia algicola</name>
    <dbReference type="NCBI Taxonomy" id="3137368"/>
    <lineage>
        <taxon>Bacteria</taxon>
        <taxon>Pseudomonadati</taxon>
        <taxon>Pseudomonadota</taxon>
        <taxon>Alphaproteobacteria</taxon>
        <taxon>Rhodobacterales</taxon>
        <taxon>Paracoccaceae</taxon>
        <taxon>Yoonia</taxon>
    </lineage>
</organism>
<evidence type="ECO:0000256" key="4">
    <source>
        <dbReference type="ARBA" id="ARBA00022692"/>
    </source>
</evidence>
<feature type="transmembrane region" description="Helical" evidence="8">
    <location>
        <begin position="142"/>
        <end position="166"/>
    </location>
</feature>
<dbReference type="RefSeq" id="WP_342070942.1">
    <property type="nucleotide sequence ID" value="NZ_CP151762.1"/>
</dbReference>
<protein>
    <submittedName>
        <fullName evidence="10">TRAP transporter large permease subunit</fullName>
    </submittedName>
</protein>
<evidence type="ECO:0000313" key="11">
    <source>
        <dbReference type="Proteomes" id="UP001451782"/>
    </source>
</evidence>
<dbReference type="GO" id="GO:0005886">
    <property type="term" value="C:plasma membrane"/>
    <property type="evidence" value="ECO:0007669"/>
    <property type="project" value="UniProtKB-SubCell"/>
</dbReference>
<feature type="transmembrane region" description="Helical" evidence="8">
    <location>
        <begin position="61"/>
        <end position="81"/>
    </location>
</feature>
<feature type="domain" description="TRAP C4-dicarboxylate transport system permease DctM subunit" evidence="9">
    <location>
        <begin position="12"/>
        <end position="341"/>
    </location>
</feature>
<dbReference type="PANTHER" id="PTHR33362:SF5">
    <property type="entry name" value="C4-DICARBOXYLATE TRAP TRANSPORTER LARGE PERMEASE PROTEIN DCTM"/>
    <property type="match status" value="1"/>
</dbReference>
<evidence type="ECO:0000256" key="5">
    <source>
        <dbReference type="ARBA" id="ARBA00022989"/>
    </source>
</evidence>
<evidence type="ECO:0000256" key="2">
    <source>
        <dbReference type="ARBA" id="ARBA00022475"/>
    </source>
</evidence>
<feature type="transmembrane region" description="Helical" evidence="8">
    <location>
        <begin position="12"/>
        <end position="40"/>
    </location>
</feature>
<dbReference type="InterPro" id="IPR010656">
    <property type="entry name" value="DctM"/>
</dbReference>
<keyword evidence="5 8" id="KW-1133">Transmembrane helix</keyword>
<dbReference type="EMBL" id="CP151762">
    <property type="protein sequence ID" value="WZU64578.1"/>
    <property type="molecule type" value="Genomic_DNA"/>
</dbReference>
<evidence type="ECO:0000256" key="8">
    <source>
        <dbReference type="SAM" id="Phobius"/>
    </source>
</evidence>
<accession>A0AAN0MH19</accession>
<proteinExistence type="predicted"/>
<reference evidence="10 11" key="1">
    <citation type="submission" date="2024-04" db="EMBL/GenBank/DDBJ databases">
        <title>Phylogenomic analyses of a clade within the roseobacter group suggest taxonomic reassignments of species of the genera Aestuariivita, Citreicella, Loktanella, Nautella, Pelagibaca, Ruegeria, Thalassobius, Thiobacimonas and Tropicibacter, and the proposal o.</title>
        <authorList>
            <person name="Jeon C.O."/>
        </authorList>
    </citation>
    <scope>NUCLEOTIDE SEQUENCE [LARGE SCALE GENOMIC DNA]</scope>
    <source>
        <strain evidence="10 11">G8-12</strain>
    </source>
</reference>
<evidence type="ECO:0000256" key="6">
    <source>
        <dbReference type="ARBA" id="ARBA00023136"/>
    </source>
</evidence>
<dbReference type="Pfam" id="PF06808">
    <property type="entry name" value="DctM"/>
    <property type="match status" value="1"/>
</dbReference>
<feature type="transmembrane region" description="Helical" evidence="8">
    <location>
        <begin position="252"/>
        <end position="269"/>
    </location>
</feature>
<evidence type="ECO:0000256" key="3">
    <source>
        <dbReference type="ARBA" id="ARBA00022519"/>
    </source>
</evidence>
<dbReference type="InterPro" id="IPR004681">
    <property type="entry name" value="TRAP_DctM"/>
</dbReference>
<dbReference type="Proteomes" id="UP001451782">
    <property type="component" value="Chromosome"/>
</dbReference>
<dbReference type="AlphaFoldDB" id="A0AAN0MH19"/>
<feature type="transmembrane region" description="Helical" evidence="8">
    <location>
        <begin position="220"/>
        <end position="246"/>
    </location>
</feature>
<keyword evidence="11" id="KW-1185">Reference proteome</keyword>
<name>A0AAN0MH19_9RHOB</name>
<keyword evidence="3 7" id="KW-0997">Cell inner membrane</keyword>
<comment type="function">
    <text evidence="7">Part of the tripartite ATP-independent periplasmic (TRAP) transport system.</text>
</comment>